<keyword evidence="2" id="KW-1185">Reference proteome</keyword>
<comment type="caution">
    <text evidence="1">The sequence shown here is derived from an EMBL/GenBank/DDBJ whole genome shotgun (WGS) entry which is preliminary data.</text>
</comment>
<sequence>MDISNLLTREAIADIIRNIIWWRVPDTDIASPAEEEARLAIQNSRPKWPIDVQAVHDELATLGLEPKSAPDKEYERRLDELWDKYWPEGLEWTKETAIEWKIKHFGLKCIDTPEERDRIVQLLTEYPFPDAEEEEEEAAKLPPVPQAVRHTDLPFVCGWPVTVEWMRMFAQKSKEKDPTIYLHPDTTPDFYSAICQRSGYGGSFYSIGVYPETPVLDNDLGNMFYGKLPITGVLGISRTSSKDEYEHIPTHS</sequence>
<name>A0AAD7XCC2_9APHY</name>
<reference evidence="1" key="1">
    <citation type="submission" date="2022-11" db="EMBL/GenBank/DDBJ databases">
        <title>Genome Sequence of Cubamyces cubensis.</title>
        <authorList>
            <person name="Buettner E."/>
        </authorList>
    </citation>
    <scope>NUCLEOTIDE SEQUENCE</scope>
    <source>
        <strain evidence="1">MPL-01</strain>
    </source>
</reference>
<protein>
    <submittedName>
        <fullName evidence="1">Uncharacterized protein</fullName>
    </submittedName>
</protein>
<evidence type="ECO:0000313" key="2">
    <source>
        <dbReference type="Proteomes" id="UP001215151"/>
    </source>
</evidence>
<gene>
    <name evidence="1" type="ORF">ONZ51_g6835</name>
</gene>
<accession>A0AAD7XCC2</accession>
<organism evidence="1 2">
    <name type="scientific">Trametes cubensis</name>
    <dbReference type="NCBI Taxonomy" id="1111947"/>
    <lineage>
        <taxon>Eukaryota</taxon>
        <taxon>Fungi</taxon>
        <taxon>Dikarya</taxon>
        <taxon>Basidiomycota</taxon>
        <taxon>Agaricomycotina</taxon>
        <taxon>Agaricomycetes</taxon>
        <taxon>Polyporales</taxon>
        <taxon>Polyporaceae</taxon>
        <taxon>Trametes</taxon>
    </lineage>
</organism>
<dbReference type="AlphaFoldDB" id="A0AAD7XCC2"/>
<evidence type="ECO:0000313" key="1">
    <source>
        <dbReference type="EMBL" id="KAJ8475015.1"/>
    </source>
</evidence>
<dbReference type="Proteomes" id="UP001215151">
    <property type="component" value="Unassembled WGS sequence"/>
</dbReference>
<dbReference type="EMBL" id="JAPEVG010000171">
    <property type="protein sequence ID" value="KAJ8475015.1"/>
    <property type="molecule type" value="Genomic_DNA"/>
</dbReference>
<proteinExistence type="predicted"/>